<feature type="transmembrane region" description="Helical" evidence="14">
    <location>
        <begin position="12"/>
        <end position="34"/>
    </location>
</feature>
<keyword evidence="4" id="KW-1003">Cell membrane</keyword>
<dbReference type="Pfam" id="PF14689">
    <property type="entry name" value="SPOB_a"/>
    <property type="match status" value="1"/>
</dbReference>
<dbReference type="RefSeq" id="WP_284723961.1">
    <property type="nucleotide sequence ID" value="NZ_FXTU01000001.1"/>
</dbReference>
<dbReference type="GO" id="GO:0005886">
    <property type="term" value="C:plasma membrane"/>
    <property type="evidence" value="ECO:0007669"/>
    <property type="project" value="UniProtKB-SubCell"/>
</dbReference>
<evidence type="ECO:0000313" key="18">
    <source>
        <dbReference type="Proteomes" id="UP001157946"/>
    </source>
</evidence>
<dbReference type="EC" id="2.7.13.3" evidence="3"/>
<dbReference type="GO" id="GO:0006355">
    <property type="term" value="P:regulation of DNA-templated transcription"/>
    <property type="evidence" value="ECO:0007669"/>
    <property type="project" value="InterPro"/>
</dbReference>
<dbReference type="InterPro" id="IPR029151">
    <property type="entry name" value="Sensor-like_sf"/>
</dbReference>
<sequence>MGKRKWSLEARMVWWISLLLILVISLLGGTYYVLMVDYIQEQVGKRALGIALTVAEMPEIRRAFDDEVPSQSIQPLVEKIRKQTEAEFIVVGNKKGIRYSHPVQERIGQYMIGGDNERALSRGESYVSKAIGSLGPSLRGKAPIRDDRGRVIGIVSVGILLSDIDQMSHTYFVRIATVIILVFAIAVIGAMYLAKQLKRSIFGLEPEKISELFQQRDTVIESVREGIIMIDGDGNLTLFNQAALGMLGFVDSKPAIGSPIQTILPNTRLLEVLHTGEAELDREMVINGREIVVNRLPIRNNGQVVGVVASFRLKSELDELNENLSQVKRYVEALRAQTHEYQNTLYTISGLIQLKSYQEAIELIHHESEVHQDHVLWVLEKIADPWLGAILIGFYNRARELKIDLIIERESSMGRIPPSISPSSLVSILGNLITNAFEAVQSLAEGERKVKLFITDIGDSIWIEVEDSGAGIREEHLARIFDRGFSTKPSADGMRRGFGLAKVKQLADELGGAITIEQGDWGGAVFAVALPKQERERI</sequence>
<dbReference type="AlphaFoldDB" id="A0AA45WK41"/>
<evidence type="ECO:0000256" key="7">
    <source>
        <dbReference type="ARBA" id="ARBA00022692"/>
    </source>
</evidence>
<dbReference type="Proteomes" id="UP001157946">
    <property type="component" value="Unassembled WGS sequence"/>
</dbReference>
<evidence type="ECO:0000256" key="14">
    <source>
        <dbReference type="SAM" id="Phobius"/>
    </source>
</evidence>
<keyword evidence="7 14" id="KW-0812">Transmembrane</keyword>
<dbReference type="InterPro" id="IPR000014">
    <property type="entry name" value="PAS"/>
</dbReference>
<evidence type="ECO:0000259" key="16">
    <source>
        <dbReference type="PROSITE" id="PS50112"/>
    </source>
</evidence>
<dbReference type="SUPFAM" id="SSF103190">
    <property type="entry name" value="Sensory domain-like"/>
    <property type="match status" value="1"/>
</dbReference>
<evidence type="ECO:0000256" key="12">
    <source>
        <dbReference type="ARBA" id="ARBA00023012"/>
    </source>
</evidence>
<proteinExistence type="predicted"/>
<dbReference type="Gene3D" id="3.30.450.20">
    <property type="entry name" value="PAS domain"/>
    <property type="match status" value="2"/>
</dbReference>
<evidence type="ECO:0000256" key="2">
    <source>
        <dbReference type="ARBA" id="ARBA00004651"/>
    </source>
</evidence>
<keyword evidence="11 14" id="KW-1133">Transmembrane helix</keyword>
<dbReference type="Gene3D" id="1.10.287.130">
    <property type="match status" value="1"/>
</dbReference>
<dbReference type="Gene3D" id="3.30.565.10">
    <property type="entry name" value="Histidine kinase-like ATPase, C-terminal domain"/>
    <property type="match status" value="1"/>
</dbReference>
<accession>A0AA45WK41</accession>
<keyword evidence="10" id="KW-0067">ATP-binding</keyword>
<dbReference type="InterPro" id="IPR039506">
    <property type="entry name" value="SPOB_a"/>
</dbReference>
<evidence type="ECO:0000256" key="6">
    <source>
        <dbReference type="ARBA" id="ARBA00022679"/>
    </source>
</evidence>
<dbReference type="GO" id="GO:0005524">
    <property type="term" value="F:ATP binding"/>
    <property type="evidence" value="ECO:0007669"/>
    <property type="project" value="UniProtKB-KW"/>
</dbReference>
<evidence type="ECO:0000256" key="3">
    <source>
        <dbReference type="ARBA" id="ARBA00012438"/>
    </source>
</evidence>
<feature type="domain" description="PAS" evidence="16">
    <location>
        <begin position="219"/>
        <end position="249"/>
    </location>
</feature>
<evidence type="ECO:0000256" key="8">
    <source>
        <dbReference type="ARBA" id="ARBA00022741"/>
    </source>
</evidence>
<evidence type="ECO:0000256" key="13">
    <source>
        <dbReference type="ARBA" id="ARBA00023136"/>
    </source>
</evidence>
<dbReference type="PRINTS" id="PR00344">
    <property type="entry name" value="BCTRLSENSOR"/>
</dbReference>
<dbReference type="SMART" id="SM00387">
    <property type="entry name" value="HATPase_c"/>
    <property type="match status" value="1"/>
</dbReference>
<dbReference type="InterPro" id="IPR036890">
    <property type="entry name" value="HATPase_C_sf"/>
</dbReference>
<dbReference type="Pfam" id="PF00989">
    <property type="entry name" value="PAS"/>
    <property type="match status" value="1"/>
</dbReference>
<protein>
    <recommendedName>
        <fullName evidence="3">histidine kinase</fullName>
        <ecNumber evidence="3">2.7.13.3</ecNumber>
    </recommendedName>
</protein>
<comment type="catalytic activity">
    <reaction evidence="1">
        <text>ATP + protein L-histidine = ADP + protein N-phospho-L-histidine.</text>
        <dbReference type="EC" id="2.7.13.3"/>
    </reaction>
</comment>
<organism evidence="17 18">
    <name type="scientific">Laceyella tengchongensis</name>
    <dbReference type="NCBI Taxonomy" id="574699"/>
    <lineage>
        <taxon>Bacteria</taxon>
        <taxon>Bacillati</taxon>
        <taxon>Bacillota</taxon>
        <taxon>Bacilli</taxon>
        <taxon>Bacillales</taxon>
        <taxon>Thermoactinomycetaceae</taxon>
        <taxon>Laceyella</taxon>
    </lineage>
</organism>
<dbReference type="PROSITE" id="PS50109">
    <property type="entry name" value="HIS_KIN"/>
    <property type="match status" value="1"/>
</dbReference>
<dbReference type="CDD" id="cd16915">
    <property type="entry name" value="HATPase_DpiB-CitA-like"/>
    <property type="match status" value="1"/>
</dbReference>
<keyword evidence="18" id="KW-1185">Reference proteome</keyword>
<comment type="caution">
    <text evidence="17">The sequence shown here is derived from an EMBL/GenBank/DDBJ whole genome shotgun (WGS) entry which is preliminary data.</text>
</comment>
<dbReference type="PROSITE" id="PS50112">
    <property type="entry name" value="PAS"/>
    <property type="match status" value="1"/>
</dbReference>
<dbReference type="InterPro" id="IPR003594">
    <property type="entry name" value="HATPase_dom"/>
</dbReference>
<dbReference type="SUPFAM" id="SSF55785">
    <property type="entry name" value="PYP-like sensor domain (PAS domain)"/>
    <property type="match status" value="1"/>
</dbReference>
<evidence type="ECO:0000256" key="4">
    <source>
        <dbReference type="ARBA" id="ARBA00022475"/>
    </source>
</evidence>
<dbReference type="Pfam" id="PF17203">
    <property type="entry name" value="sCache_3_2"/>
    <property type="match status" value="1"/>
</dbReference>
<dbReference type="InterPro" id="IPR004358">
    <property type="entry name" value="Sig_transdc_His_kin-like_C"/>
</dbReference>
<feature type="domain" description="Histidine kinase" evidence="15">
    <location>
        <begin position="336"/>
        <end position="534"/>
    </location>
</feature>
<evidence type="ECO:0000313" key="17">
    <source>
        <dbReference type="EMBL" id="SMP05899.1"/>
    </source>
</evidence>
<evidence type="ECO:0000256" key="9">
    <source>
        <dbReference type="ARBA" id="ARBA00022777"/>
    </source>
</evidence>
<keyword evidence="13 14" id="KW-0472">Membrane</keyword>
<evidence type="ECO:0000256" key="5">
    <source>
        <dbReference type="ARBA" id="ARBA00022553"/>
    </source>
</evidence>
<dbReference type="InterPro" id="IPR035965">
    <property type="entry name" value="PAS-like_dom_sf"/>
</dbReference>
<keyword evidence="9 17" id="KW-0418">Kinase</keyword>
<evidence type="ECO:0000259" key="15">
    <source>
        <dbReference type="PROSITE" id="PS50109"/>
    </source>
</evidence>
<keyword evidence="5" id="KW-0597">Phosphoprotein</keyword>
<keyword evidence="12" id="KW-0902">Two-component regulatory system</keyword>
<dbReference type="InterPro" id="IPR033463">
    <property type="entry name" value="sCache_3"/>
</dbReference>
<dbReference type="InterPro" id="IPR013767">
    <property type="entry name" value="PAS_fold"/>
</dbReference>
<name>A0AA45WK41_9BACL</name>
<gene>
    <name evidence="17" type="ORF">SAMN06265361_101654</name>
</gene>
<dbReference type="GO" id="GO:0000155">
    <property type="term" value="F:phosphorelay sensor kinase activity"/>
    <property type="evidence" value="ECO:0007669"/>
    <property type="project" value="TreeGrafter"/>
</dbReference>
<dbReference type="EMBL" id="FXTU01000001">
    <property type="protein sequence ID" value="SMP05899.1"/>
    <property type="molecule type" value="Genomic_DNA"/>
</dbReference>
<dbReference type="PANTHER" id="PTHR43547:SF3">
    <property type="entry name" value="SENSOR PROTEIN CITS"/>
    <property type="match status" value="1"/>
</dbReference>
<feature type="transmembrane region" description="Helical" evidence="14">
    <location>
        <begin position="171"/>
        <end position="194"/>
    </location>
</feature>
<dbReference type="CDD" id="cd18773">
    <property type="entry name" value="PDC1_HK_sensor"/>
    <property type="match status" value="1"/>
</dbReference>
<dbReference type="SUPFAM" id="SSF55874">
    <property type="entry name" value="ATPase domain of HSP90 chaperone/DNA topoisomerase II/histidine kinase"/>
    <property type="match status" value="1"/>
</dbReference>
<evidence type="ECO:0000256" key="1">
    <source>
        <dbReference type="ARBA" id="ARBA00000085"/>
    </source>
</evidence>
<dbReference type="InterPro" id="IPR005467">
    <property type="entry name" value="His_kinase_dom"/>
</dbReference>
<dbReference type="NCBIfam" id="TIGR00229">
    <property type="entry name" value="sensory_box"/>
    <property type="match status" value="1"/>
</dbReference>
<keyword evidence="6" id="KW-0808">Transferase</keyword>
<evidence type="ECO:0000256" key="11">
    <source>
        <dbReference type="ARBA" id="ARBA00022989"/>
    </source>
</evidence>
<dbReference type="SMART" id="SM00091">
    <property type="entry name" value="PAS"/>
    <property type="match status" value="1"/>
</dbReference>
<dbReference type="FunFam" id="3.30.450.20:FF:000018">
    <property type="entry name" value="Sensor histidine kinase DcuS"/>
    <property type="match status" value="1"/>
</dbReference>
<dbReference type="PANTHER" id="PTHR43547">
    <property type="entry name" value="TWO-COMPONENT HISTIDINE KINASE"/>
    <property type="match status" value="1"/>
</dbReference>
<evidence type="ECO:0000256" key="10">
    <source>
        <dbReference type="ARBA" id="ARBA00022840"/>
    </source>
</evidence>
<reference evidence="17" key="1">
    <citation type="submission" date="2017-05" db="EMBL/GenBank/DDBJ databases">
        <authorList>
            <person name="Varghese N."/>
            <person name="Submissions S."/>
        </authorList>
    </citation>
    <scope>NUCLEOTIDE SEQUENCE</scope>
    <source>
        <strain evidence="17">DSM 45262</strain>
    </source>
</reference>
<comment type="subcellular location">
    <subcellularLocation>
        <location evidence="2">Cell membrane</location>
        <topology evidence="2">Multi-pass membrane protein</topology>
    </subcellularLocation>
</comment>
<dbReference type="CDD" id="cd00130">
    <property type="entry name" value="PAS"/>
    <property type="match status" value="1"/>
</dbReference>
<keyword evidence="8" id="KW-0547">Nucleotide-binding</keyword>
<dbReference type="Pfam" id="PF02518">
    <property type="entry name" value="HATPase_c"/>
    <property type="match status" value="1"/>
</dbReference>